<dbReference type="EMBL" id="MT141543">
    <property type="protein sequence ID" value="QJA65689.1"/>
    <property type="molecule type" value="Genomic_DNA"/>
</dbReference>
<dbReference type="GO" id="GO:0004519">
    <property type="term" value="F:endonuclease activity"/>
    <property type="evidence" value="ECO:0007669"/>
    <property type="project" value="UniProtKB-KW"/>
</dbReference>
<gene>
    <name evidence="3" type="ORF">MM415A03434_0006</name>
    <name evidence="2" type="ORF">MM415B00381_0002</name>
</gene>
<dbReference type="InterPro" id="IPR003615">
    <property type="entry name" value="HNH_nuc"/>
</dbReference>
<sequence>MPRHLPQTPTNYDNWRKLLFKRDNYTCQDCGNKAKTLHAHHIMRYIHYENLRYKLDNGKTLCVNCHKQYHKKGL</sequence>
<dbReference type="InterPro" id="IPR002711">
    <property type="entry name" value="HNH"/>
</dbReference>
<dbReference type="Pfam" id="PF01844">
    <property type="entry name" value="HNH"/>
    <property type="match status" value="1"/>
</dbReference>
<dbReference type="SMART" id="SM00507">
    <property type="entry name" value="HNHc"/>
    <property type="match status" value="1"/>
</dbReference>
<reference evidence="3" key="1">
    <citation type="submission" date="2020-03" db="EMBL/GenBank/DDBJ databases">
        <title>The deep terrestrial virosphere.</title>
        <authorList>
            <person name="Holmfeldt K."/>
            <person name="Nilsson E."/>
            <person name="Simone D."/>
            <person name="Lopez-Fernandez M."/>
            <person name="Wu X."/>
            <person name="de Brujin I."/>
            <person name="Lundin D."/>
            <person name="Andersson A."/>
            <person name="Bertilsson S."/>
            <person name="Dopson M."/>
        </authorList>
    </citation>
    <scope>NUCLEOTIDE SEQUENCE</scope>
    <source>
        <strain evidence="3">MM415A03434</strain>
        <strain evidence="2">MM415B00381</strain>
    </source>
</reference>
<accession>A0A6M3JQ88</accession>
<evidence type="ECO:0000313" key="2">
    <source>
        <dbReference type="EMBL" id="QJA65689.1"/>
    </source>
</evidence>
<evidence type="ECO:0000313" key="3">
    <source>
        <dbReference type="EMBL" id="QJA70977.1"/>
    </source>
</evidence>
<keyword evidence="3" id="KW-0255">Endonuclease</keyword>
<name>A0A6M3JQ88_9ZZZZ</name>
<dbReference type="AlphaFoldDB" id="A0A6M3JQ88"/>
<dbReference type="GO" id="GO:0003676">
    <property type="term" value="F:nucleic acid binding"/>
    <property type="evidence" value="ECO:0007669"/>
    <property type="project" value="InterPro"/>
</dbReference>
<proteinExistence type="predicted"/>
<keyword evidence="3" id="KW-0378">Hydrolase</keyword>
<dbReference type="Gene3D" id="1.10.30.50">
    <property type="match status" value="1"/>
</dbReference>
<organism evidence="3">
    <name type="scientific">viral metagenome</name>
    <dbReference type="NCBI Taxonomy" id="1070528"/>
    <lineage>
        <taxon>unclassified sequences</taxon>
        <taxon>metagenomes</taxon>
        <taxon>organismal metagenomes</taxon>
    </lineage>
</organism>
<feature type="domain" description="HNH nuclease" evidence="1">
    <location>
        <begin position="14"/>
        <end position="67"/>
    </location>
</feature>
<dbReference type="GO" id="GO:0008270">
    <property type="term" value="F:zinc ion binding"/>
    <property type="evidence" value="ECO:0007669"/>
    <property type="project" value="InterPro"/>
</dbReference>
<dbReference type="EMBL" id="MT141837">
    <property type="protein sequence ID" value="QJA70977.1"/>
    <property type="molecule type" value="Genomic_DNA"/>
</dbReference>
<keyword evidence="3" id="KW-0540">Nuclease</keyword>
<dbReference type="InterPro" id="IPR036280">
    <property type="entry name" value="Multihaem_cyt_sf"/>
</dbReference>
<protein>
    <submittedName>
        <fullName evidence="3">Putative homing endonuclease</fullName>
    </submittedName>
</protein>
<dbReference type="SUPFAM" id="SSF48695">
    <property type="entry name" value="Multiheme cytochromes"/>
    <property type="match status" value="1"/>
</dbReference>
<evidence type="ECO:0000259" key="1">
    <source>
        <dbReference type="SMART" id="SM00507"/>
    </source>
</evidence>